<accession>A0A0B6ZNI8</accession>
<evidence type="ECO:0000256" key="2">
    <source>
        <dbReference type="ARBA" id="ARBA00022490"/>
    </source>
</evidence>
<dbReference type="PANTHER" id="PTHR21107">
    <property type="entry name" value="CYTOCHROME C OXIDASE ASSEMBLY PROTEIN COX19"/>
    <property type="match status" value="1"/>
</dbReference>
<name>A0A0B6ZNI8_9EUPU</name>
<proteinExistence type="inferred from homology"/>
<evidence type="ECO:0000256" key="1">
    <source>
        <dbReference type="ARBA" id="ARBA00004496"/>
    </source>
</evidence>
<keyword evidence="2" id="KW-0963">Cytoplasm</keyword>
<dbReference type="GO" id="GO:0033617">
    <property type="term" value="P:mitochondrial respiratory chain complex IV assembly"/>
    <property type="evidence" value="ECO:0007669"/>
    <property type="project" value="TreeGrafter"/>
</dbReference>
<comment type="similarity">
    <text evidence="4">Belongs to the COX19 family.</text>
</comment>
<evidence type="ECO:0000256" key="4">
    <source>
        <dbReference type="ARBA" id="ARBA00038223"/>
    </source>
</evidence>
<dbReference type="AlphaFoldDB" id="A0A0B6ZNI8"/>
<dbReference type="PROSITE" id="PS51808">
    <property type="entry name" value="CHCH"/>
    <property type="match status" value="1"/>
</dbReference>
<evidence type="ECO:0000256" key="3">
    <source>
        <dbReference type="ARBA" id="ARBA00023157"/>
    </source>
</evidence>
<gene>
    <name evidence="6" type="primary">ORF72872</name>
</gene>
<evidence type="ECO:0000313" key="6">
    <source>
        <dbReference type="EMBL" id="CEK70113.1"/>
    </source>
</evidence>
<feature type="compositionally biased region" description="Polar residues" evidence="5">
    <location>
        <begin position="1"/>
        <end position="11"/>
    </location>
</feature>
<reference evidence="6" key="1">
    <citation type="submission" date="2014-12" db="EMBL/GenBank/DDBJ databases">
        <title>Insight into the proteome of Arion vulgaris.</title>
        <authorList>
            <person name="Aradska J."/>
            <person name="Bulat T."/>
            <person name="Smidak R."/>
            <person name="Sarate P."/>
            <person name="Gangsoo J."/>
            <person name="Sialana F."/>
            <person name="Bilban M."/>
            <person name="Lubec G."/>
        </authorList>
    </citation>
    <scope>NUCLEOTIDE SEQUENCE</scope>
    <source>
        <tissue evidence="6">Skin</tissue>
    </source>
</reference>
<sequence>MSSLSTFSSKPNAKPPQKGSFPLDHDGECKDFMIKYMQCLRINKKDTSQCRQQSKDYLNCRMENNLMLREDWNKLGFHEKNNDKNAEH</sequence>
<keyword evidence="3" id="KW-1015">Disulfide bond</keyword>
<evidence type="ECO:0000256" key="5">
    <source>
        <dbReference type="SAM" id="MobiDB-lite"/>
    </source>
</evidence>
<protein>
    <recommendedName>
        <fullName evidence="7">CHCH domain-containing protein</fullName>
    </recommendedName>
</protein>
<evidence type="ECO:0008006" key="7">
    <source>
        <dbReference type="Google" id="ProtNLM"/>
    </source>
</evidence>
<feature type="region of interest" description="Disordered" evidence="5">
    <location>
        <begin position="1"/>
        <end position="24"/>
    </location>
</feature>
<comment type="subcellular location">
    <subcellularLocation>
        <location evidence="1">Cytoplasm</location>
    </subcellularLocation>
</comment>
<organism evidence="6">
    <name type="scientific">Arion vulgaris</name>
    <dbReference type="NCBI Taxonomy" id="1028688"/>
    <lineage>
        <taxon>Eukaryota</taxon>
        <taxon>Metazoa</taxon>
        <taxon>Spiralia</taxon>
        <taxon>Lophotrochozoa</taxon>
        <taxon>Mollusca</taxon>
        <taxon>Gastropoda</taxon>
        <taxon>Heterobranchia</taxon>
        <taxon>Euthyneura</taxon>
        <taxon>Panpulmonata</taxon>
        <taxon>Eupulmonata</taxon>
        <taxon>Stylommatophora</taxon>
        <taxon>Helicina</taxon>
        <taxon>Arionoidea</taxon>
        <taxon>Arionidae</taxon>
        <taxon>Arion</taxon>
    </lineage>
</organism>
<dbReference type="EMBL" id="HACG01023248">
    <property type="protein sequence ID" value="CEK70113.1"/>
    <property type="molecule type" value="Transcribed_RNA"/>
</dbReference>
<dbReference type="InterPro" id="IPR051383">
    <property type="entry name" value="COX19"/>
</dbReference>
<dbReference type="PANTHER" id="PTHR21107:SF2">
    <property type="entry name" value="CYTOCHROME C OXIDASE ASSEMBLY PROTEIN COX19"/>
    <property type="match status" value="1"/>
</dbReference>
<dbReference type="GO" id="GO:0005758">
    <property type="term" value="C:mitochondrial intermembrane space"/>
    <property type="evidence" value="ECO:0007669"/>
    <property type="project" value="TreeGrafter"/>
</dbReference>